<reference evidence="3" key="2">
    <citation type="submission" date="2025-08" db="UniProtKB">
        <authorList>
            <consortium name="RefSeq"/>
        </authorList>
    </citation>
    <scope>IDENTIFICATION</scope>
    <source>
        <tissue evidence="3">Young leaves</tissue>
    </source>
</reference>
<evidence type="ECO:0000313" key="2">
    <source>
        <dbReference type="Proteomes" id="UP000228380"/>
    </source>
</evidence>
<dbReference type="Pfam" id="PF24756">
    <property type="entry name" value="THD_CWZF3-5-7"/>
    <property type="match status" value="1"/>
</dbReference>
<evidence type="ECO:0000259" key="1">
    <source>
        <dbReference type="Pfam" id="PF24756"/>
    </source>
</evidence>
<sequence>MCQGEYGTFLPVDTPDPLEHAHHLKTQLKSYGDSKCYCMAIATLEDARSLKSLADRLKALEVDISKIHLDGALTFLKGASLLEDCIIQGERPRDTNNVFHHYRDAARLFRSLFDLAMSIV</sequence>
<dbReference type="OrthoDB" id="757982at2759"/>
<dbReference type="AlphaFoldDB" id="A0A8B9AF73"/>
<dbReference type="InterPro" id="IPR056406">
    <property type="entry name" value="THD_CWZF3/5/7"/>
</dbReference>
<proteinExistence type="predicted"/>
<accession>A0A8B9AF73</accession>
<dbReference type="GeneID" id="120111450"/>
<reference evidence="2" key="1">
    <citation type="journal article" date="2019" name="Nat. Commun.">
        <title>Genome-wide association mapping of date palm fruit traits.</title>
        <authorList>
            <person name="Hazzouri K.M."/>
            <person name="Gros-Balthazard M."/>
            <person name="Flowers J.M."/>
            <person name="Copetti D."/>
            <person name="Lemansour A."/>
            <person name="Lebrun M."/>
            <person name="Masmoudi K."/>
            <person name="Ferrand S."/>
            <person name="Dhar M.I."/>
            <person name="Fresquez Z.A."/>
            <person name="Rosas U."/>
            <person name="Zhang J."/>
            <person name="Talag J."/>
            <person name="Lee S."/>
            <person name="Kudrna D."/>
            <person name="Powell R.F."/>
            <person name="Leitch I.J."/>
            <person name="Krueger R.R."/>
            <person name="Wing R.A."/>
            <person name="Amiri K.M.A."/>
            <person name="Purugganan M.D."/>
        </authorList>
    </citation>
    <scope>NUCLEOTIDE SEQUENCE [LARGE SCALE GENOMIC DNA]</scope>
    <source>
        <strain evidence="2">cv. Khalas</strain>
    </source>
</reference>
<organism evidence="2 3">
    <name type="scientific">Phoenix dactylifera</name>
    <name type="common">Date palm</name>
    <dbReference type="NCBI Taxonomy" id="42345"/>
    <lineage>
        <taxon>Eukaryota</taxon>
        <taxon>Viridiplantae</taxon>
        <taxon>Streptophyta</taxon>
        <taxon>Embryophyta</taxon>
        <taxon>Tracheophyta</taxon>
        <taxon>Spermatophyta</taxon>
        <taxon>Magnoliopsida</taxon>
        <taxon>Liliopsida</taxon>
        <taxon>Arecaceae</taxon>
        <taxon>Coryphoideae</taxon>
        <taxon>Phoeniceae</taxon>
        <taxon>Phoenix</taxon>
    </lineage>
</organism>
<dbReference type="Proteomes" id="UP000228380">
    <property type="component" value="Chromosome 8"/>
</dbReference>
<protein>
    <submittedName>
        <fullName evidence="3">Uncharacterized protein LOC120111450</fullName>
    </submittedName>
</protein>
<name>A0A8B9AF73_PHODC</name>
<keyword evidence="2" id="KW-1185">Reference proteome</keyword>
<feature type="domain" description="CWZF3/5/7 THD" evidence="1">
    <location>
        <begin position="42"/>
        <end position="108"/>
    </location>
</feature>
<dbReference type="KEGG" id="pda:120111450"/>
<gene>
    <name evidence="3" type="primary">LOC120111450</name>
</gene>
<dbReference type="RefSeq" id="XP_038984422.1">
    <property type="nucleotide sequence ID" value="XM_039128494.1"/>
</dbReference>
<evidence type="ECO:0000313" key="3">
    <source>
        <dbReference type="RefSeq" id="XP_038984422.1"/>
    </source>
</evidence>